<reference evidence="1" key="1">
    <citation type="submission" date="2021-01" db="EMBL/GenBank/DDBJ databases">
        <authorList>
            <person name="Sun Q."/>
        </authorList>
    </citation>
    <scope>NUCLEOTIDE SEQUENCE</scope>
    <source>
        <strain evidence="1">YIM B02566</strain>
    </source>
</reference>
<gene>
    <name evidence="1" type="primary">grrM</name>
    <name evidence="1" type="ORF">JHL16_06205</name>
</gene>
<keyword evidence="2" id="KW-1185">Reference proteome</keyword>
<proteinExistence type="predicted"/>
<sequence length="389" mass="42185">MIPVLRPERLRGRTKLLVLQGTPFCNIDCAYCYLPDRAVKARMPVETIRAAVRWIFDNGLGRDDLTIIWHAGEPLTLPRAWYEEAFAAARSAAPSSWRPRHAFQTNGMLIDDDWCAFFAAHGLRVGVSLDGPAALHDLHRKRRNGKGSHAAAMQGVAALKRNRIPFHAICVVTAETLAHADEVMDFFAEVGVTDVGFNIEEIEGINTGSTLAKHGSRARFRVFFERVLDRAASYGIGIREVRGVLGAAANLPDKEWPGNDQNMPFAIVTVTHQGAIHTFSPELAGIAHPRLGSMVLGHVGADSLAEIVDGQVFQTLWAEIASGLAACARRCAYFPICRGGAPSNKLGELGTCAGTETMACRLGQQEIAEAVLGRVLNEMGRDVVLAKAS</sequence>
<name>A0ACC5R018_9HYPH</name>
<organism evidence="1 2">
    <name type="scientific">Taklimakanibacter albus</name>
    <dbReference type="NCBI Taxonomy" id="2800327"/>
    <lineage>
        <taxon>Bacteria</taxon>
        <taxon>Pseudomonadati</taxon>
        <taxon>Pseudomonadota</taxon>
        <taxon>Alphaproteobacteria</taxon>
        <taxon>Hyphomicrobiales</taxon>
        <taxon>Aestuariivirgaceae</taxon>
        <taxon>Taklimakanibacter</taxon>
    </lineage>
</organism>
<protein>
    <submittedName>
        <fullName evidence="1">GRRM system radical SAM/SPASM domain protein</fullName>
    </submittedName>
</protein>
<evidence type="ECO:0000313" key="1">
    <source>
        <dbReference type="EMBL" id="MBK1865938.1"/>
    </source>
</evidence>
<comment type="caution">
    <text evidence="1">The sequence shown here is derived from an EMBL/GenBank/DDBJ whole genome shotgun (WGS) entry which is preliminary data.</text>
</comment>
<accession>A0ACC5R018</accession>
<dbReference type="Proteomes" id="UP000616151">
    <property type="component" value="Unassembled WGS sequence"/>
</dbReference>
<evidence type="ECO:0000313" key="2">
    <source>
        <dbReference type="Proteomes" id="UP000616151"/>
    </source>
</evidence>
<dbReference type="EMBL" id="JAENHL010000006">
    <property type="protein sequence ID" value="MBK1865938.1"/>
    <property type="molecule type" value="Genomic_DNA"/>
</dbReference>